<proteinExistence type="inferred from homology"/>
<dbReference type="GO" id="GO:0071972">
    <property type="term" value="F:peptidoglycan L,D-transpeptidase activity"/>
    <property type="evidence" value="ECO:0007669"/>
    <property type="project" value="TreeGrafter"/>
</dbReference>
<dbReference type="GO" id="GO:0008658">
    <property type="term" value="F:penicillin binding"/>
    <property type="evidence" value="ECO:0007669"/>
    <property type="project" value="InterPro"/>
</dbReference>
<keyword evidence="3 4" id="KW-0472">Membrane</keyword>
<dbReference type="GO" id="GO:0071555">
    <property type="term" value="P:cell wall organization"/>
    <property type="evidence" value="ECO:0007669"/>
    <property type="project" value="TreeGrafter"/>
</dbReference>
<dbReference type="InterPro" id="IPR050515">
    <property type="entry name" value="Beta-lactam/transpept"/>
</dbReference>
<dbReference type="PANTHER" id="PTHR30627:SF25">
    <property type="entry name" value="PENICILLIN-BINDING PROTEIN 3"/>
    <property type="match status" value="1"/>
</dbReference>
<keyword evidence="4" id="KW-1133">Transmembrane helix</keyword>
<dbReference type="PANTHER" id="PTHR30627">
    <property type="entry name" value="PEPTIDOGLYCAN D,D-TRANSPEPTIDASE"/>
    <property type="match status" value="1"/>
</dbReference>
<dbReference type="InterPro" id="IPR001460">
    <property type="entry name" value="PCN-bd_Tpept"/>
</dbReference>
<dbReference type="STRING" id="82801.SAMN04488506_0367"/>
<dbReference type="Pfam" id="PF00905">
    <property type="entry name" value="Transpeptidase"/>
    <property type="match status" value="1"/>
</dbReference>
<keyword evidence="4" id="KW-0812">Transmembrane</keyword>
<evidence type="ECO:0000259" key="7">
    <source>
        <dbReference type="Pfam" id="PF05223"/>
    </source>
</evidence>
<evidence type="ECO:0000313" key="8">
    <source>
        <dbReference type="EMBL" id="SFQ02654.1"/>
    </source>
</evidence>
<comment type="subcellular location">
    <subcellularLocation>
        <location evidence="1">Cell membrane</location>
        <topology evidence="1">Single-pass membrane protein</topology>
    </subcellularLocation>
</comment>
<dbReference type="InterPro" id="IPR012338">
    <property type="entry name" value="Beta-lactam/transpept-like"/>
</dbReference>
<dbReference type="InterPro" id="IPR007887">
    <property type="entry name" value="MecA_N"/>
</dbReference>
<feature type="domain" description="NTF2-like N-terminal transpeptidase" evidence="7">
    <location>
        <begin position="49"/>
        <end position="167"/>
    </location>
</feature>
<protein>
    <submittedName>
        <fullName evidence="8">Penicillin-binding protein</fullName>
    </submittedName>
</protein>
<accession>A0A1I5V542</accession>
<gene>
    <name evidence="8" type="ORF">SAMN04488506_0367</name>
</gene>
<dbReference type="Pfam" id="PF05223">
    <property type="entry name" value="MecA_N"/>
    <property type="match status" value="1"/>
</dbReference>
<dbReference type="Proteomes" id="UP000199136">
    <property type="component" value="Unassembled WGS sequence"/>
</dbReference>
<evidence type="ECO:0000256" key="4">
    <source>
        <dbReference type="SAM" id="Phobius"/>
    </source>
</evidence>
<dbReference type="InterPro" id="IPR032710">
    <property type="entry name" value="NTF2-like_dom_sf"/>
</dbReference>
<evidence type="ECO:0000256" key="1">
    <source>
        <dbReference type="ARBA" id="ARBA00004162"/>
    </source>
</evidence>
<dbReference type="Gene3D" id="3.30.1390.30">
    <property type="entry name" value="Penicillin-binding protein 2a, domain 3"/>
    <property type="match status" value="1"/>
</dbReference>
<dbReference type="Gene3D" id="3.40.710.10">
    <property type="entry name" value="DD-peptidase/beta-lactamase superfamily"/>
    <property type="match status" value="1"/>
</dbReference>
<sequence>MSTNQPQRKRGLSKPMWIAVVVFLVAVISVIGWMAWSYFNGKNSDSAAAEEKSQEFIAYLEEQNFSALPTVLNESSLVDAGFTKKQVEELYQSSFNEMQVNDVEVTDVVFNENESDDVMEFSYVLNFVTPIGTMENLPYSATLTKGAEEEFFVDWQPNLVLPDMEPGDVVEAQFEKGERGKIVDRDGDPLATAGVWMRAGLYPGALGEEDARTDNLTKISETFEVSVEYLEGLLEQSWVTEDTFVPFKTIASDETEELTGVMYQEVSMRTYPLNEATAHLIGYVGEVNAEEIEKNPTLTAGEIVGKSGLEAAYNERLRGKFGGSIVLKDGKGTTKTVLKEQEVQNGEDIQLTIDADVQQKAYEALQEKNGSVVAMDPEDGSLLALVSTPSYDAGLMTRGITNEAYQAYLDDENTPFLSRYTARLAPGSTFKLITAGIGLDSGTTTPEEVHEIDGDTWQANESWGNYAVHRVTEVDNVSLREALVYSDNIFFAQEALEMGQETVEKGMSNFVFGEEFDLPLVMQPAQLSNSGKLDSEILLADTAYGQGELLMSPIQQIVSYSAFLNGGTMIYPKLTSDQETAEPKQVVSKESADLIRSYLLEVVTDENGTAHELADLPYSIGAKTATAEFQNVDKNNGFVLTFDAENNSYMMLGMLEESASGEVIELLKPVLEEMPKLLQ</sequence>
<evidence type="ECO:0000259" key="5">
    <source>
        <dbReference type="Pfam" id="PF00905"/>
    </source>
</evidence>
<reference evidence="8 9" key="1">
    <citation type="submission" date="2016-10" db="EMBL/GenBank/DDBJ databases">
        <authorList>
            <person name="de Groot N.N."/>
        </authorList>
    </citation>
    <scope>NUCLEOTIDE SEQUENCE [LARGE SCALE GENOMIC DNA]</scope>
    <source>
        <strain evidence="8 9">DSM 20581</strain>
    </source>
</reference>
<feature type="transmembrane region" description="Helical" evidence="4">
    <location>
        <begin position="16"/>
        <end position="36"/>
    </location>
</feature>
<dbReference type="Gene3D" id="3.10.450.100">
    <property type="entry name" value="NTF2-like, domain 1"/>
    <property type="match status" value="1"/>
</dbReference>
<feature type="domain" description="Penicillin-binding protein transpeptidase" evidence="5">
    <location>
        <begin position="370"/>
        <end position="659"/>
    </location>
</feature>
<dbReference type="SUPFAM" id="SSF54427">
    <property type="entry name" value="NTF2-like"/>
    <property type="match status" value="1"/>
</dbReference>
<dbReference type="Pfam" id="PF03717">
    <property type="entry name" value="PBP_dimer"/>
    <property type="match status" value="1"/>
</dbReference>
<name>A0A1I5V542_9LACT</name>
<evidence type="ECO:0000256" key="3">
    <source>
        <dbReference type="ARBA" id="ARBA00023136"/>
    </source>
</evidence>
<comment type="similarity">
    <text evidence="2">Belongs to the transpeptidase family.</text>
</comment>
<evidence type="ECO:0000256" key="2">
    <source>
        <dbReference type="ARBA" id="ARBA00007171"/>
    </source>
</evidence>
<dbReference type="AlphaFoldDB" id="A0A1I5V542"/>
<dbReference type="RefSeq" id="WP_092479436.1">
    <property type="nucleotide sequence ID" value="NZ_FOXW01000001.1"/>
</dbReference>
<keyword evidence="9" id="KW-1185">Reference proteome</keyword>
<dbReference type="EMBL" id="FOXW01000001">
    <property type="protein sequence ID" value="SFQ02654.1"/>
    <property type="molecule type" value="Genomic_DNA"/>
</dbReference>
<feature type="domain" description="Penicillin-binding protein dimerisation" evidence="6">
    <location>
        <begin position="176"/>
        <end position="334"/>
    </location>
</feature>
<dbReference type="GO" id="GO:0046677">
    <property type="term" value="P:response to antibiotic"/>
    <property type="evidence" value="ECO:0007669"/>
    <property type="project" value="InterPro"/>
</dbReference>
<evidence type="ECO:0000313" key="9">
    <source>
        <dbReference type="Proteomes" id="UP000199136"/>
    </source>
</evidence>
<dbReference type="InterPro" id="IPR036138">
    <property type="entry name" value="PBP_dimer_sf"/>
</dbReference>
<dbReference type="GO" id="GO:0005886">
    <property type="term" value="C:plasma membrane"/>
    <property type="evidence" value="ECO:0007669"/>
    <property type="project" value="UniProtKB-SubCell"/>
</dbReference>
<dbReference type="OrthoDB" id="9766847at2"/>
<dbReference type="SUPFAM" id="SSF56519">
    <property type="entry name" value="Penicillin binding protein dimerisation domain"/>
    <property type="match status" value="1"/>
</dbReference>
<evidence type="ECO:0000259" key="6">
    <source>
        <dbReference type="Pfam" id="PF03717"/>
    </source>
</evidence>
<dbReference type="SUPFAM" id="SSF56601">
    <property type="entry name" value="beta-lactamase/transpeptidase-like"/>
    <property type="match status" value="1"/>
</dbReference>
<dbReference type="InterPro" id="IPR005311">
    <property type="entry name" value="PBP_dimer"/>
</dbReference>
<dbReference type="Gene3D" id="3.90.1310.10">
    <property type="entry name" value="Penicillin-binding protein 2a (Domain 2)"/>
    <property type="match status" value="1"/>
</dbReference>
<organism evidence="8 9">
    <name type="scientific">Desemzia incerta</name>
    <dbReference type="NCBI Taxonomy" id="82801"/>
    <lineage>
        <taxon>Bacteria</taxon>
        <taxon>Bacillati</taxon>
        <taxon>Bacillota</taxon>
        <taxon>Bacilli</taxon>
        <taxon>Lactobacillales</taxon>
        <taxon>Carnobacteriaceae</taxon>
        <taxon>Desemzia</taxon>
    </lineage>
</organism>